<evidence type="ECO:0000256" key="1">
    <source>
        <dbReference type="SAM" id="Phobius"/>
    </source>
</evidence>
<sequence length="52" mass="5730">MPTVSRPRRLPRLRQLLALATDNWLARGYLAVLAASVAAMFLFPESGFAESP</sequence>
<keyword evidence="1" id="KW-0812">Transmembrane</keyword>
<dbReference type="EMBL" id="BJHY01000001">
    <property type="protein sequence ID" value="GDY71267.1"/>
    <property type="molecule type" value="Genomic_DNA"/>
</dbReference>
<keyword evidence="1" id="KW-0472">Membrane</keyword>
<feature type="transmembrane region" description="Helical" evidence="1">
    <location>
        <begin position="24"/>
        <end position="43"/>
    </location>
</feature>
<reference evidence="2 3" key="1">
    <citation type="submission" date="2019-04" db="EMBL/GenBank/DDBJ databases">
        <title>Draft genome sequences of Streptomyces avermitilis ATCC 31267.</title>
        <authorList>
            <person name="Komaki H."/>
            <person name="Tamura T."/>
            <person name="Hosoyama A."/>
        </authorList>
    </citation>
    <scope>NUCLEOTIDE SEQUENCE [LARGE SCALE GENOMIC DNA]</scope>
    <source>
        <strain evidence="2 3">ATCC 31267</strain>
    </source>
</reference>
<organism evidence="2 3">
    <name type="scientific">Streptomyces avermitilis</name>
    <dbReference type="NCBI Taxonomy" id="33903"/>
    <lineage>
        <taxon>Bacteria</taxon>
        <taxon>Bacillati</taxon>
        <taxon>Actinomycetota</taxon>
        <taxon>Actinomycetes</taxon>
        <taxon>Kitasatosporales</taxon>
        <taxon>Streptomycetaceae</taxon>
        <taxon>Streptomyces</taxon>
    </lineage>
</organism>
<gene>
    <name evidence="2" type="ORF">SAV31267_007520</name>
</gene>
<dbReference type="Proteomes" id="UP000299211">
    <property type="component" value="Unassembled WGS sequence"/>
</dbReference>
<evidence type="ECO:0000313" key="3">
    <source>
        <dbReference type="Proteomes" id="UP000299211"/>
    </source>
</evidence>
<protein>
    <submittedName>
        <fullName evidence="2">Uncharacterized protein</fullName>
    </submittedName>
</protein>
<proteinExistence type="predicted"/>
<keyword evidence="1" id="KW-1133">Transmembrane helix</keyword>
<dbReference type="AlphaFoldDB" id="A0A4D4MJ38"/>
<accession>A0A4D4MJ38</accession>
<name>A0A4D4MJ38_STRAX</name>
<comment type="caution">
    <text evidence="2">The sequence shown here is derived from an EMBL/GenBank/DDBJ whole genome shotgun (WGS) entry which is preliminary data.</text>
</comment>
<evidence type="ECO:0000313" key="2">
    <source>
        <dbReference type="EMBL" id="GDY71267.1"/>
    </source>
</evidence>
<dbReference type="InterPro" id="IPR057702">
    <property type="entry name" value="DUF7942"/>
</dbReference>
<dbReference type="Pfam" id="PF25637">
    <property type="entry name" value="DUF7942"/>
    <property type="match status" value="1"/>
</dbReference>